<feature type="region of interest" description="Disordered" evidence="1">
    <location>
        <begin position="827"/>
        <end position="849"/>
    </location>
</feature>
<feature type="compositionally biased region" description="Polar residues" evidence="1">
    <location>
        <begin position="827"/>
        <end position="839"/>
    </location>
</feature>
<feature type="compositionally biased region" description="Polar residues" evidence="1">
    <location>
        <begin position="701"/>
        <end position="723"/>
    </location>
</feature>
<comment type="caution">
    <text evidence="2">The sequence shown here is derived from an EMBL/GenBank/DDBJ whole genome shotgun (WGS) entry which is preliminary data.</text>
</comment>
<sequence length="1009" mass="111951">MKLHDQTLRVMKSSNIELEPTVCAFNSRSKYRYSISKLLRLRVSLPFVICDVSNFNRKADIACIFRLPEEALRNPTQFVCHSKALAEFAYQYETSYGCNKITVGSSNENESQISGLMDSKTHFHKPQTLWNLHRRESLDRSDEPYPPPSDITTQKTDNFQKFYRAVVSPTHVRVTAGGRIVPNIKPNESFGINSSNVKAQLDSAHIEPMPISSPTTWPHLQSVQQNFPVLIPTNVSTPYSLLQPGHTCTFSPLNSQIHSATTIDSDPSKGSRPLNLNVSAATENREIPFSQGIKLSHPSQFDQTKPFMLNGQLLYPLHSGLQTITNPLSFPFGIYDNSSSIQNNYSSAFQQQMPPSAPLENLTSSVDSLNTSQVINDHNSATSLDVETSPSYTPAAAIKTPFSDSLNNQLRTLYNSLSNVEYQITCKSSQHDVGLLEAQRNSLESQINSTKNALAIHNSGRNFFENFDVKNYLLQTQKNYMNTKNMVKQEKNGPALAENVEMKLRELNTNTENLDKSSQVKPLAKSRLSISSAKAPPFQPRSQTTANINPAEGKIAHFTPGKNHFGYSSQPVKDQTSESLKIPTKIQDINSKSGTSISESFPRSSTTALEPSSLNSVHEFPRNNFLPYIMPAKNLGAPYLVGTISRGSQYNPTKPFDIVYSRPLTDEERHARYLYFGKAPRSAQSGLPKFDGKDFYPPSPSKNTARLSSSHPEIHPTDSNMQSRNIIFNSSENSVPISRSPVRNCHSLQNVNSVSRTIPGHSDHEDGMNSWSNISQDRVEFQSHKKDKDNDESVQDNKITDIFAGKLEQIELKPSCLYEEISNFSSSKTQPEASVNLPVSNEDKNNLNESQRGSVQNFTYSEQNSRGNNFSSPDSGKFVCHSTDSTVEIQLSPRLKGLSSNLAEQILTERLESLRSANQSHFLQNMLRRNTVLLPPIGSALSGAVTSEHVRGYLPHCQGSAIASLFLVKFANIASEYGLHCRGNLNIDPCSAGDVASLTATLLSIPMII</sequence>
<evidence type="ECO:0000313" key="2">
    <source>
        <dbReference type="EMBL" id="RKF73283.1"/>
    </source>
</evidence>
<proteinExistence type="predicted"/>
<dbReference type="EMBL" id="MCBS01024505">
    <property type="protein sequence ID" value="RKF73283.1"/>
    <property type="molecule type" value="Genomic_DNA"/>
</dbReference>
<organism evidence="2 3">
    <name type="scientific">Golovinomyces cichoracearum</name>
    <dbReference type="NCBI Taxonomy" id="62708"/>
    <lineage>
        <taxon>Eukaryota</taxon>
        <taxon>Fungi</taxon>
        <taxon>Dikarya</taxon>
        <taxon>Ascomycota</taxon>
        <taxon>Pezizomycotina</taxon>
        <taxon>Leotiomycetes</taxon>
        <taxon>Erysiphales</taxon>
        <taxon>Erysiphaceae</taxon>
        <taxon>Golovinomyces</taxon>
    </lineage>
</organism>
<feature type="region of interest" description="Disordered" evidence="1">
    <location>
        <begin position="685"/>
        <end position="723"/>
    </location>
</feature>
<evidence type="ECO:0000313" key="3">
    <source>
        <dbReference type="Proteomes" id="UP000285326"/>
    </source>
</evidence>
<dbReference type="AlphaFoldDB" id="A0A420IFG9"/>
<evidence type="ECO:0000256" key="1">
    <source>
        <dbReference type="SAM" id="MobiDB-lite"/>
    </source>
</evidence>
<accession>A0A420IFG9</accession>
<feature type="region of interest" description="Disordered" evidence="1">
    <location>
        <begin position="527"/>
        <end position="546"/>
    </location>
</feature>
<feature type="region of interest" description="Disordered" evidence="1">
    <location>
        <begin position="588"/>
        <end position="614"/>
    </location>
</feature>
<name>A0A420IFG9_9PEZI</name>
<reference evidence="2 3" key="1">
    <citation type="journal article" date="2018" name="BMC Genomics">
        <title>Comparative genome analyses reveal sequence features reflecting distinct modes of host-adaptation between dicot and monocot powdery mildew.</title>
        <authorList>
            <person name="Wu Y."/>
            <person name="Ma X."/>
            <person name="Pan Z."/>
            <person name="Kale S.D."/>
            <person name="Song Y."/>
            <person name="King H."/>
            <person name="Zhang Q."/>
            <person name="Presley C."/>
            <person name="Deng X."/>
            <person name="Wei C.I."/>
            <person name="Xiao S."/>
        </authorList>
    </citation>
    <scope>NUCLEOTIDE SEQUENCE [LARGE SCALE GENOMIC DNA]</scope>
    <source>
        <strain evidence="2">UMSG1</strain>
    </source>
</reference>
<dbReference type="Proteomes" id="UP000285326">
    <property type="component" value="Unassembled WGS sequence"/>
</dbReference>
<gene>
    <name evidence="2" type="ORF">GcM1_245175</name>
</gene>
<protein>
    <submittedName>
        <fullName evidence="2">Uncharacterized protein</fullName>
    </submittedName>
</protein>